<dbReference type="InterPro" id="IPR001608">
    <property type="entry name" value="Ala_racemase_N"/>
</dbReference>
<comment type="similarity">
    <text evidence="5">Belongs to the alanine racemase family.</text>
</comment>
<dbReference type="GO" id="GO:0005829">
    <property type="term" value="C:cytosol"/>
    <property type="evidence" value="ECO:0007669"/>
    <property type="project" value="TreeGrafter"/>
</dbReference>
<dbReference type="InterPro" id="IPR009006">
    <property type="entry name" value="Ala_racemase/Decarboxylase_C"/>
</dbReference>
<dbReference type="GO" id="GO:0030632">
    <property type="term" value="P:D-alanine biosynthetic process"/>
    <property type="evidence" value="ECO:0007669"/>
    <property type="project" value="UniProtKB-UniRule"/>
</dbReference>
<feature type="active site" description="Proton acceptor; specific for D-alanine" evidence="5">
    <location>
        <position position="31"/>
    </location>
</feature>
<comment type="function">
    <text evidence="5">Catalyzes the interconversion of L-alanine and D-alanine. May also act on other amino acids.</text>
</comment>
<keyword evidence="3 5" id="KW-0413">Isomerase</keyword>
<dbReference type="GO" id="GO:0008784">
    <property type="term" value="F:alanine racemase activity"/>
    <property type="evidence" value="ECO:0007669"/>
    <property type="project" value="UniProtKB-UniRule"/>
</dbReference>
<dbReference type="FunFam" id="3.20.20.10:FF:000002">
    <property type="entry name" value="Alanine racemase"/>
    <property type="match status" value="1"/>
</dbReference>
<dbReference type="SUPFAM" id="SSF52540">
    <property type="entry name" value="P-loop containing nucleoside triphosphate hydrolases"/>
    <property type="match status" value="1"/>
</dbReference>
<dbReference type="InterPro" id="IPR029066">
    <property type="entry name" value="PLP-binding_barrel"/>
</dbReference>
<feature type="compositionally biased region" description="Low complexity" evidence="8">
    <location>
        <begin position="535"/>
        <end position="559"/>
    </location>
</feature>
<dbReference type="Pfam" id="PF02367">
    <property type="entry name" value="TsaE"/>
    <property type="match status" value="1"/>
</dbReference>
<dbReference type="PANTHER" id="PTHR30511">
    <property type="entry name" value="ALANINE RACEMASE"/>
    <property type="match status" value="1"/>
</dbReference>
<dbReference type="EMBL" id="JAEHOH010000015">
    <property type="protein sequence ID" value="MBK0419747.1"/>
    <property type="molecule type" value="Genomic_DNA"/>
</dbReference>
<dbReference type="InterPro" id="IPR011079">
    <property type="entry name" value="Ala_racemase_C"/>
</dbReference>
<dbReference type="PANTHER" id="PTHR30511:SF0">
    <property type="entry name" value="ALANINE RACEMASE, CATABOLIC-RELATED"/>
    <property type="match status" value="1"/>
</dbReference>
<comment type="function">
    <text evidence="4">Required for the formation of a threonylcarbamoyl group on adenosine at position 37 (t(6)A37) in tRNAs that read codons beginning with adenine. Is involved in the transfer of the threonylcarbamoyl moiety of threonylcarbamoyl-AMP (TC-AMP) to the N6 group of A37, together with TsaD and TsaB. TsaE seems to play an indirect role in the t(6)A biosynthesis pathway, possibly in regulating the core enzymatic function of TsaD.</text>
</comment>
<dbReference type="EC" id="5.1.1.1" evidence="5"/>
<dbReference type="GO" id="GO:0030170">
    <property type="term" value="F:pyridoxal phosphate binding"/>
    <property type="evidence" value="ECO:0007669"/>
    <property type="project" value="UniProtKB-UniRule"/>
</dbReference>
<dbReference type="Proteomes" id="UP000608530">
    <property type="component" value="Unassembled WGS sequence"/>
</dbReference>
<proteinExistence type="inferred from homology"/>
<dbReference type="HAMAP" id="MF_01201">
    <property type="entry name" value="Ala_racemase"/>
    <property type="match status" value="1"/>
</dbReference>
<evidence type="ECO:0000256" key="5">
    <source>
        <dbReference type="HAMAP-Rule" id="MF_01201"/>
    </source>
</evidence>
<dbReference type="InterPro" id="IPR003442">
    <property type="entry name" value="T6A_TsaE"/>
</dbReference>
<dbReference type="InterPro" id="IPR020622">
    <property type="entry name" value="Ala_racemase_pyridoxalP-BS"/>
</dbReference>
<feature type="domain" description="Alanine racemase C-terminal" evidence="9">
    <location>
        <begin position="238"/>
        <end position="368"/>
    </location>
</feature>
<dbReference type="SMART" id="SM01005">
    <property type="entry name" value="Ala_racemase_C"/>
    <property type="match status" value="1"/>
</dbReference>
<evidence type="ECO:0000259" key="9">
    <source>
        <dbReference type="SMART" id="SM01005"/>
    </source>
</evidence>
<accession>A0A934UWB4</accession>
<dbReference type="CDD" id="cd00430">
    <property type="entry name" value="PLPDE_III_AR"/>
    <property type="match status" value="1"/>
</dbReference>
<name>A0A934UWB4_9MICO</name>
<dbReference type="InterPro" id="IPR000821">
    <property type="entry name" value="Ala_racemase"/>
</dbReference>
<keyword evidence="11" id="KW-1185">Reference proteome</keyword>
<evidence type="ECO:0000256" key="4">
    <source>
        <dbReference type="ARBA" id="ARBA00024908"/>
    </source>
</evidence>
<evidence type="ECO:0000256" key="1">
    <source>
        <dbReference type="ARBA" id="ARBA00001933"/>
    </source>
</evidence>
<dbReference type="SUPFAM" id="SSF50621">
    <property type="entry name" value="Alanine racemase C-terminal domain-like"/>
    <property type="match status" value="1"/>
</dbReference>
<dbReference type="GO" id="GO:0002949">
    <property type="term" value="P:tRNA threonylcarbamoyladenosine modification"/>
    <property type="evidence" value="ECO:0007669"/>
    <property type="project" value="InterPro"/>
</dbReference>
<dbReference type="Gene3D" id="3.40.50.300">
    <property type="entry name" value="P-loop containing nucleotide triphosphate hydrolases"/>
    <property type="match status" value="1"/>
</dbReference>
<feature type="modified residue" description="N6-(pyridoxal phosphate)lysine" evidence="5 6">
    <location>
        <position position="31"/>
    </location>
</feature>
<dbReference type="SUPFAM" id="SSF51419">
    <property type="entry name" value="PLP-binding barrel"/>
    <property type="match status" value="1"/>
</dbReference>
<dbReference type="NCBIfam" id="TIGR00492">
    <property type="entry name" value="alr"/>
    <property type="match status" value="1"/>
</dbReference>
<feature type="binding site" evidence="5 7">
    <location>
        <position position="129"/>
    </location>
    <ligand>
        <name>substrate</name>
    </ligand>
</feature>
<evidence type="ECO:0000256" key="3">
    <source>
        <dbReference type="ARBA" id="ARBA00023235"/>
    </source>
</evidence>
<comment type="caution">
    <text evidence="10">The sequence shown here is derived from an EMBL/GenBank/DDBJ whole genome shotgun (WGS) entry which is preliminary data.</text>
</comment>
<protein>
    <recommendedName>
        <fullName evidence="5">Alanine racemase</fullName>
        <ecNumber evidence="5">5.1.1.1</ecNumber>
    </recommendedName>
</protein>
<dbReference type="PROSITE" id="PS00395">
    <property type="entry name" value="ALANINE_RACEMASE"/>
    <property type="match status" value="1"/>
</dbReference>
<evidence type="ECO:0000313" key="11">
    <source>
        <dbReference type="Proteomes" id="UP000608530"/>
    </source>
</evidence>
<sequence>MRVAEISLPAIRHNVRSIRKRTGGAIIAVVKANGYGHGAGIVARAAVQGGADLIAVADLEEAVQLRDEGLEAPLLCWLHGSRADFSEGVERGIEIGVSTPQQLEAVAEAARRLDSTAVVQLKIDTGLSRNGLPPSLWDEIFTRAAQLQGSGLLRVRGIFSHLANAGPENDRAQARVFDDAVARLRAAGVEPEMIHLAASAAMLSSPHLHYNTVRVGVAVYGLSPFPDRTSAQLGLIPAMTLKSEIVALRSVPAGTGVSYGFNHVCQSDTTLGLVPVGYADGMPRALNGAGATVTVAGAHCPIVGRIGMDQFIVDLGALGSRIGIGEPVVLFGDPERGVTPVELWAELLRTINYEVVAGIGQRVVRVPVDGDDAAEDVAAAAEGVGAADIDGGAPGAEWRVEVDDPEQMHDLGRRFGERLAAGDLVVLTGPLGAGKTTLTRGIGEGLGVRGPVTSPTFVLARTHPSQVGGPPLVHVDAYRLADATELDDLDLDYEGSVVVAEWGSGLVEERGSWLEIVIERPTGAGARAGSHPDATDGAATDNGATDDGAAADVTTGATAPGEGDEPDWSEAPIETRLVSVRGYGPRWARGVPR</sequence>
<feature type="region of interest" description="Disordered" evidence="8">
    <location>
        <begin position="524"/>
        <end position="576"/>
    </location>
</feature>
<feature type="binding site" evidence="5 7">
    <location>
        <position position="308"/>
    </location>
    <ligand>
        <name>substrate</name>
    </ligand>
</feature>
<dbReference type="PRINTS" id="PR00992">
    <property type="entry name" value="ALARACEMASE"/>
</dbReference>
<gene>
    <name evidence="10" type="primary">alr</name>
    <name evidence="10" type="ORF">JD276_11950</name>
</gene>
<dbReference type="InterPro" id="IPR027417">
    <property type="entry name" value="P-loop_NTPase"/>
</dbReference>
<dbReference type="Pfam" id="PF00842">
    <property type="entry name" value="Ala_racemase_C"/>
    <property type="match status" value="1"/>
</dbReference>
<keyword evidence="2 5" id="KW-0663">Pyridoxal phosphate</keyword>
<dbReference type="AlphaFoldDB" id="A0A934UWB4"/>
<comment type="catalytic activity">
    <reaction evidence="5">
        <text>L-alanine = D-alanine</text>
        <dbReference type="Rhea" id="RHEA:20249"/>
        <dbReference type="ChEBI" id="CHEBI:57416"/>
        <dbReference type="ChEBI" id="CHEBI:57972"/>
        <dbReference type="EC" id="5.1.1.1"/>
    </reaction>
</comment>
<comment type="cofactor">
    <cofactor evidence="1 5 6">
        <name>pyridoxal 5'-phosphate</name>
        <dbReference type="ChEBI" id="CHEBI:597326"/>
    </cofactor>
</comment>
<organism evidence="10 11">
    <name type="scientific">Leucobacter chromiisoli</name>
    <dbReference type="NCBI Taxonomy" id="2796471"/>
    <lineage>
        <taxon>Bacteria</taxon>
        <taxon>Bacillati</taxon>
        <taxon>Actinomycetota</taxon>
        <taxon>Actinomycetes</taxon>
        <taxon>Micrococcales</taxon>
        <taxon>Microbacteriaceae</taxon>
        <taxon>Leucobacter</taxon>
    </lineage>
</organism>
<dbReference type="GO" id="GO:0009252">
    <property type="term" value="P:peptidoglycan biosynthetic process"/>
    <property type="evidence" value="ECO:0007669"/>
    <property type="project" value="TreeGrafter"/>
</dbReference>
<feature type="active site" description="Proton acceptor; specific for L-alanine" evidence="5">
    <location>
        <position position="259"/>
    </location>
</feature>
<evidence type="ECO:0000256" key="8">
    <source>
        <dbReference type="SAM" id="MobiDB-lite"/>
    </source>
</evidence>
<dbReference type="Gene3D" id="2.40.37.10">
    <property type="entry name" value="Lyase, Ornithine Decarboxylase, Chain A, domain 1"/>
    <property type="match status" value="1"/>
</dbReference>
<evidence type="ECO:0000313" key="10">
    <source>
        <dbReference type="EMBL" id="MBK0419747.1"/>
    </source>
</evidence>
<dbReference type="Gene3D" id="3.20.20.10">
    <property type="entry name" value="Alanine racemase"/>
    <property type="match status" value="1"/>
</dbReference>
<dbReference type="Pfam" id="PF01168">
    <property type="entry name" value="Ala_racemase_N"/>
    <property type="match status" value="1"/>
</dbReference>
<comment type="pathway">
    <text evidence="5">Amino-acid biosynthesis; D-alanine biosynthesis; D-alanine from L-alanine: step 1/1.</text>
</comment>
<evidence type="ECO:0000256" key="6">
    <source>
        <dbReference type="PIRSR" id="PIRSR600821-50"/>
    </source>
</evidence>
<evidence type="ECO:0000256" key="7">
    <source>
        <dbReference type="PIRSR" id="PIRSR600821-52"/>
    </source>
</evidence>
<reference evidence="10" key="1">
    <citation type="submission" date="2020-12" db="EMBL/GenBank/DDBJ databases">
        <title>Leucobacter sp. CAS1, isolated from Chromium sludge.</title>
        <authorList>
            <person name="Xu Z."/>
        </authorList>
    </citation>
    <scope>NUCLEOTIDE SEQUENCE</scope>
    <source>
        <strain evidence="10">CSA1</strain>
    </source>
</reference>
<dbReference type="NCBIfam" id="TIGR00150">
    <property type="entry name" value="T6A_YjeE"/>
    <property type="match status" value="1"/>
</dbReference>
<evidence type="ECO:0000256" key="2">
    <source>
        <dbReference type="ARBA" id="ARBA00022898"/>
    </source>
</evidence>